<accession>A0A3R7DKV2</accession>
<keyword evidence="2" id="KW-1185">Reference proteome</keyword>
<organism evidence="1 2">
    <name type="scientific">Clonorchis sinensis</name>
    <name type="common">Chinese liver fluke</name>
    <dbReference type="NCBI Taxonomy" id="79923"/>
    <lineage>
        <taxon>Eukaryota</taxon>
        <taxon>Metazoa</taxon>
        <taxon>Spiralia</taxon>
        <taxon>Lophotrochozoa</taxon>
        <taxon>Platyhelminthes</taxon>
        <taxon>Trematoda</taxon>
        <taxon>Digenea</taxon>
        <taxon>Opisthorchiida</taxon>
        <taxon>Opisthorchiata</taxon>
        <taxon>Opisthorchiidae</taxon>
        <taxon>Clonorchis</taxon>
    </lineage>
</organism>
<protein>
    <submittedName>
        <fullName evidence="1">Uncharacterized protein</fullName>
    </submittedName>
</protein>
<comment type="caution">
    <text evidence="1">The sequence shown here is derived from an EMBL/GenBank/DDBJ whole genome shotgun (WGS) entry which is preliminary data.</text>
</comment>
<feature type="non-terminal residue" evidence="1">
    <location>
        <position position="1"/>
    </location>
</feature>
<evidence type="ECO:0000313" key="2">
    <source>
        <dbReference type="Proteomes" id="UP000286415"/>
    </source>
</evidence>
<dbReference type="InParanoid" id="A0A3R7DKV2"/>
<reference evidence="1 2" key="2">
    <citation type="journal article" date="2021" name="Genomics">
        <title>High-quality reference genome for Clonorchis sinensis.</title>
        <authorList>
            <person name="Young N.D."/>
            <person name="Stroehlein A.J."/>
            <person name="Kinkar L."/>
            <person name="Wang T."/>
            <person name="Sohn W.M."/>
            <person name="Chang B.C.H."/>
            <person name="Kaur P."/>
            <person name="Weisz D."/>
            <person name="Dudchenko O."/>
            <person name="Aiden E.L."/>
            <person name="Korhonen P.K."/>
            <person name="Gasser R.B."/>
        </authorList>
    </citation>
    <scope>NUCLEOTIDE SEQUENCE [LARGE SCALE GENOMIC DNA]</scope>
    <source>
        <strain evidence="1">Cs-k2</strain>
    </source>
</reference>
<dbReference type="AlphaFoldDB" id="A0A3R7DKV2"/>
<sequence length="328" mass="37148">AQSPSFHQPYVLLEPKLDCFREIHSFAYQFGFCERLTWNPAESPVCDVSRQLNVLHQAASCSSCYDIRDIVIHLQTVEQGSKTLICISFTKLNIHLLLERVSRNFSVYSLTVTQMQANATERLRQFRNRSHFSRDAKWIYEKTYYSHASSVVSTVTLQTVELLRAQKQDSAGFQNAASKSPSSGSPNLQSLNASTLPVFHRLLLSPREARWLKWLERESTDRKVRGSNPTSASRLPLSRLGQPGSIPALELPSGGVAVRHGKGVTGERYLFFIYILFSARHWFAPTRLCLDKDRICSLFSERIGPKKDSVLLCLPFKEFTTVCLITTA</sequence>
<dbReference type="EMBL" id="NIRI02000042">
    <property type="protein sequence ID" value="KAG5447170.1"/>
    <property type="molecule type" value="Genomic_DNA"/>
</dbReference>
<evidence type="ECO:0000313" key="1">
    <source>
        <dbReference type="EMBL" id="KAG5447170.1"/>
    </source>
</evidence>
<name>A0A3R7DKV2_CLOSI</name>
<dbReference type="OrthoDB" id="6227366at2759"/>
<proteinExistence type="predicted"/>
<dbReference type="Proteomes" id="UP000286415">
    <property type="component" value="Unassembled WGS sequence"/>
</dbReference>
<reference evidence="1 2" key="1">
    <citation type="journal article" date="2018" name="Biotechnol. Adv.">
        <title>Improved genomic resources and new bioinformatic workflow for the carcinogenic parasite Clonorchis sinensis: Biotechnological implications.</title>
        <authorList>
            <person name="Wang D."/>
            <person name="Korhonen P.K."/>
            <person name="Gasser R.B."/>
            <person name="Young N.D."/>
        </authorList>
    </citation>
    <scope>NUCLEOTIDE SEQUENCE [LARGE SCALE GENOMIC DNA]</scope>
    <source>
        <strain evidence="1">Cs-k2</strain>
    </source>
</reference>
<gene>
    <name evidence="1" type="ORF">CSKR_106415</name>
</gene>